<reference evidence="1 2" key="1">
    <citation type="journal article" date="2008" name="Proc. Natl. Acad. Sci. U.S.A.">
        <title>A korarchaeal genome reveals new insights into the evolution of the Archaea.</title>
        <authorList>
            <person name="Elkins J.G."/>
            <person name="Podar M."/>
            <person name="Graham D.E."/>
            <person name="Makarova K.S."/>
            <person name="Wolf Y."/>
            <person name="Randau L."/>
            <person name="Hedlund B.P."/>
            <person name="Brochier-Armanet C."/>
            <person name="Kunin V."/>
            <person name="Anderson I."/>
            <person name="Lapidus A."/>
            <person name="Goltsman E."/>
            <person name="Barry K."/>
            <person name="Koonin E.V."/>
            <person name="Hugenholtz P."/>
            <person name="Kyrpides N."/>
            <person name="Wanner G."/>
            <person name="Richardson P."/>
            <person name="Keller M."/>
            <person name="Stetter K.O."/>
        </authorList>
    </citation>
    <scope>NUCLEOTIDE SEQUENCE [LARGE SCALE GENOMIC DNA]</scope>
    <source>
        <strain evidence="2">OPF8</strain>
    </source>
</reference>
<dbReference type="EnsemblBacteria" id="ACB08141">
    <property type="protein sequence ID" value="ACB08141"/>
    <property type="gene ID" value="Kcr_1395"/>
</dbReference>
<name>B1L6R2_KORCO</name>
<gene>
    <name evidence="1" type="ordered locus">Kcr_1395</name>
</gene>
<dbReference type="GeneID" id="6094672"/>
<accession>B1L6R2</accession>
<dbReference type="eggNOG" id="arCOG11995">
    <property type="taxonomic scope" value="Archaea"/>
</dbReference>
<dbReference type="PhylomeDB" id="B1L6R2"/>
<sequence>MRDLLLVSLLILLLLPILHGAAQPDNMTQGLPEGKEVDEGIDITELMRFWEEMKNVPGPSLTPEPNVYVTGRGYVTDGQGRFINRGINVTDLPMDPDRYYDINGNSFYVYKNDKLTFTNVAYSQFKGTYFSIFDRNNKCMNCNDKQTYSDYKYYKWIRQQIAEKNYPDYFKVHVKYFVQAILTGSVYKNGNPNNKVNLTVRDNTGSLITAFEAELWSEENYCKGRNENMKCYRVGWNNNRCGYPDDTDGGASRIRRNAISVSTGYGYYLYYPILASRSFGRPYVITLRSRFHHQFALQGVLYKKG</sequence>
<dbReference type="RefSeq" id="WP_012310038.1">
    <property type="nucleotide sequence ID" value="NC_010482.1"/>
</dbReference>
<organism evidence="1 2">
    <name type="scientific">Korarchaeum cryptofilum (strain OPF8)</name>
    <dbReference type="NCBI Taxonomy" id="374847"/>
    <lineage>
        <taxon>Archaea</taxon>
        <taxon>Thermoproteota</taxon>
        <taxon>Candidatus Korarchaeia</taxon>
        <taxon>Candidatus Korarchaeales</taxon>
        <taxon>Candidatus Korarchaeaceae</taxon>
        <taxon>Candidatus Korarchaeum</taxon>
    </lineage>
</organism>
<dbReference type="KEGG" id="kcr:Kcr_1395"/>
<proteinExistence type="predicted"/>
<evidence type="ECO:0000313" key="2">
    <source>
        <dbReference type="Proteomes" id="UP000001686"/>
    </source>
</evidence>
<dbReference type="InParanoid" id="B1L6R2"/>
<protein>
    <submittedName>
        <fullName evidence="1">Uncharacterized protein</fullName>
    </submittedName>
</protein>
<dbReference type="HOGENOM" id="CLU_910921_0_0_2"/>
<dbReference type="Proteomes" id="UP000001686">
    <property type="component" value="Chromosome"/>
</dbReference>
<evidence type="ECO:0000313" key="1">
    <source>
        <dbReference type="EMBL" id="ACB08141.1"/>
    </source>
</evidence>
<dbReference type="AlphaFoldDB" id="B1L6R2"/>
<keyword evidence="2" id="KW-1185">Reference proteome</keyword>
<dbReference type="EMBL" id="CP000968">
    <property type="protein sequence ID" value="ACB08141.1"/>
    <property type="molecule type" value="Genomic_DNA"/>
</dbReference>
<dbReference type="OrthoDB" id="376961at2157"/>